<comment type="caution">
    <text evidence="2">The sequence shown here is derived from an EMBL/GenBank/DDBJ whole genome shotgun (WGS) entry which is preliminary data.</text>
</comment>
<accession>A0ABW1AVY0</accession>
<evidence type="ECO:0000313" key="3">
    <source>
        <dbReference type="Proteomes" id="UP001595974"/>
    </source>
</evidence>
<reference evidence="3" key="1">
    <citation type="journal article" date="2019" name="Int. J. Syst. Evol. Microbiol.">
        <title>The Global Catalogue of Microorganisms (GCM) 10K type strain sequencing project: providing services to taxonomists for standard genome sequencing and annotation.</title>
        <authorList>
            <consortium name="The Broad Institute Genomics Platform"/>
            <consortium name="The Broad Institute Genome Sequencing Center for Infectious Disease"/>
            <person name="Wu L."/>
            <person name="Ma J."/>
        </authorList>
    </citation>
    <scope>NUCLEOTIDE SEQUENCE [LARGE SCALE GENOMIC DNA]</scope>
    <source>
        <strain evidence="3">SHR3</strain>
    </source>
</reference>
<name>A0ABW1AVY0_9RHOO</name>
<evidence type="ECO:0000256" key="1">
    <source>
        <dbReference type="SAM" id="MobiDB-lite"/>
    </source>
</evidence>
<protein>
    <submittedName>
        <fullName evidence="2">Uncharacterized protein</fullName>
    </submittedName>
</protein>
<dbReference type="RefSeq" id="WP_157748536.1">
    <property type="nucleotide sequence ID" value="NZ_JBHSOG010000094.1"/>
</dbReference>
<sequence length="137" mass="15561">MALNLEAIARTLHTIVRRLLVRRGLLVENEGTPYLSELPDVGDERLVRYVARPVLANERVSYDEGMGRVTLHPCGDYLRLTLTSCSEEITFSLPIAVYLSKAKRRICPRAVCSHRSGESPAGSRPQPDRRSRRRWFA</sequence>
<gene>
    <name evidence="2" type="ORF">ACFPTN_18915</name>
</gene>
<organism evidence="2 3">
    <name type="scientific">Thauera sinica</name>
    <dbReference type="NCBI Taxonomy" id="2665146"/>
    <lineage>
        <taxon>Bacteria</taxon>
        <taxon>Pseudomonadati</taxon>
        <taxon>Pseudomonadota</taxon>
        <taxon>Betaproteobacteria</taxon>
        <taxon>Rhodocyclales</taxon>
        <taxon>Zoogloeaceae</taxon>
        <taxon>Thauera</taxon>
    </lineage>
</organism>
<evidence type="ECO:0000313" key="2">
    <source>
        <dbReference type="EMBL" id="MFC5771455.1"/>
    </source>
</evidence>
<proteinExistence type="predicted"/>
<keyword evidence="3" id="KW-1185">Reference proteome</keyword>
<feature type="region of interest" description="Disordered" evidence="1">
    <location>
        <begin position="113"/>
        <end position="137"/>
    </location>
</feature>
<dbReference type="EMBL" id="JBHSOG010000094">
    <property type="protein sequence ID" value="MFC5771455.1"/>
    <property type="molecule type" value="Genomic_DNA"/>
</dbReference>
<dbReference type="Proteomes" id="UP001595974">
    <property type="component" value="Unassembled WGS sequence"/>
</dbReference>